<proteinExistence type="predicted"/>
<dbReference type="Proteomes" id="UP001183817">
    <property type="component" value="Unassembled WGS sequence"/>
</dbReference>
<evidence type="ECO:0008006" key="3">
    <source>
        <dbReference type="Google" id="ProtNLM"/>
    </source>
</evidence>
<dbReference type="RefSeq" id="WP_310290911.1">
    <property type="nucleotide sequence ID" value="NZ_BAAAWO010000001.1"/>
</dbReference>
<name>A0ABU2BKR9_9MICC</name>
<dbReference type="CDD" id="cd10446">
    <property type="entry name" value="GIY-YIG_unchar_1"/>
    <property type="match status" value="1"/>
</dbReference>
<dbReference type="SUPFAM" id="SSF82771">
    <property type="entry name" value="GIY-YIG endonuclease"/>
    <property type="match status" value="1"/>
</dbReference>
<sequence length="317" mass="35081">MSAPPSVVLDVLAEAAVPARAASLASLTLGHVLTGMGADHGPGVRSADMHLIRHAFKPSDPLALRGPQDLTQERVLAYTREQLVSPRRFPADPARYWVILVADGQRRSRLWGTFENHGEVAAERTETRRCFDLRPTDFLAPLYDRLVVEWDNPRSWHRSAASASAARMPVLEIADRDKVPFPGFDGVLLPYHQLRDMVEDPRYADWRAALSEVQGIYLITDSTNGKQYVGKADGAERILGRWTAYARDGHGGNVALRELAHHSADGEAAGTKTDHARHFVFSLLRVFGPSTPSSEVNTAESHYKEALMTRAFGLNRN</sequence>
<reference evidence="1 2" key="1">
    <citation type="submission" date="2023-07" db="EMBL/GenBank/DDBJ databases">
        <title>Sequencing the genomes of 1000 actinobacteria strains.</title>
        <authorList>
            <person name="Klenk H.-P."/>
        </authorList>
    </citation>
    <scope>NUCLEOTIDE SEQUENCE [LARGE SCALE GENOMIC DNA]</scope>
    <source>
        <strain evidence="1 2">DSM 20167</strain>
    </source>
</reference>
<organism evidence="1 2">
    <name type="scientific">Paeniglutamicibacter sulfureus</name>
    <dbReference type="NCBI Taxonomy" id="43666"/>
    <lineage>
        <taxon>Bacteria</taxon>
        <taxon>Bacillati</taxon>
        <taxon>Actinomycetota</taxon>
        <taxon>Actinomycetes</taxon>
        <taxon>Micrococcales</taxon>
        <taxon>Micrococcaceae</taxon>
        <taxon>Paeniglutamicibacter</taxon>
    </lineage>
</organism>
<dbReference type="EMBL" id="JAVDYI010000001">
    <property type="protein sequence ID" value="MDR7358841.1"/>
    <property type="molecule type" value="Genomic_DNA"/>
</dbReference>
<evidence type="ECO:0000313" key="1">
    <source>
        <dbReference type="EMBL" id="MDR7358841.1"/>
    </source>
</evidence>
<keyword evidence="2" id="KW-1185">Reference proteome</keyword>
<dbReference type="InterPro" id="IPR035901">
    <property type="entry name" value="GIY-YIG_endonuc_sf"/>
</dbReference>
<dbReference type="Gene3D" id="3.40.1440.10">
    <property type="entry name" value="GIY-YIG endonuclease"/>
    <property type="match status" value="1"/>
</dbReference>
<evidence type="ECO:0000313" key="2">
    <source>
        <dbReference type="Proteomes" id="UP001183817"/>
    </source>
</evidence>
<comment type="caution">
    <text evidence="1">The sequence shown here is derived from an EMBL/GenBank/DDBJ whole genome shotgun (WGS) entry which is preliminary data.</text>
</comment>
<accession>A0ABU2BKR9</accession>
<protein>
    <recommendedName>
        <fullName evidence="3">GIY-YIG nuclease family protein</fullName>
    </recommendedName>
</protein>
<gene>
    <name evidence="1" type="ORF">J2S64_002532</name>
</gene>